<dbReference type="Proteomes" id="UP001330434">
    <property type="component" value="Chromosome"/>
</dbReference>
<gene>
    <name evidence="1" type="ORF">Bealeia1_00864</name>
</gene>
<evidence type="ECO:0000313" key="2">
    <source>
        <dbReference type="Proteomes" id="UP001330434"/>
    </source>
</evidence>
<evidence type="ECO:0000313" key="1">
    <source>
        <dbReference type="EMBL" id="WVX66681.1"/>
    </source>
</evidence>
<organism evidence="1 2">
    <name type="scientific">Candidatus Bealeia paramacronuclearis</name>
    <dbReference type="NCBI Taxonomy" id="1921001"/>
    <lineage>
        <taxon>Bacteria</taxon>
        <taxon>Pseudomonadati</taxon>
        <taxon>Pseudomonadota</taxon>
        <taxon>Alphaproteobacteria</taxon>
        <taxon>Holosporales</taxon>
        <taxon>Holosporaceae</taxon>
        <taxon>Candidatus Bealeia</taxon>
    </lineage>
</organism>
<dbReference type="GO" id="GO:0016740">
    <property type="term" value="F:transferase activity"/>
    <property type="evidence" value="ECO:0007669"/>
    <property type="project" value="UniProtKB-KW"/>
</dbReference>
<dbReference type="SUPFAM" id="SSF52374">
    <property type="entry name" value="Nucleotidylyl transferase"/>
    <property type="match status" value="1"/>
</dbReference>
<protein>
    <submittedName>
        <fullName evidence="1">Nucleotidyl transferase family protein</fullName>
    </submittedName>
</protein>
<accession>A0ABZ2C2I1</accession>
<reference evidence="1 2" key="1">
    <citation type="journal article" date="2024" name="Environ. Microbiol.">
        <title>Novel evolutionary insights on the interactions of the Holosporales (Alphaproteobacteria) with eukaryotic hosts from comparative genomics.</title>
        <authorList>
            <person name="Giovannini M."/>
            <person name="Petroni G."/>
            <person name="Castelli M."/>
        </authorList>
    </citation>
    <scope>NUCLEOTIDE SEQUENCE [LARGE SCALE GENOMIC DNA]</scope>
    <source>
        <strain evidence="1 2">US_Bl 15I1</strain>
    </source>
</reference>
<proteinExistence type="predicted"/>
<keyword evidence="1" id="KW-0808">Transferase</keyword>
<dbReference type="EMBL" id="CP133270">
    <property type="protein sequence ID" value="WVX66681.1"/>
    <property type="molecule type" value="Genomic_DNA"/>
</dbReference>
<sequence length="102" mass="11697">MRWVFVCLFVFKSSLVQGLVLENLIQNDSLKDTFSYKKIGYYVGSFGPLHLGHQDVAQLPIQKALWILFSSCRLGAGTITRKEFLLPIVWICCFQLLNIILM</sequence>
<name>A0ABZ2C2I1_9PROT</name>
<keyword evidence="2" id="KW-1185">Reference proteome</keyword>